<evidence type="ECO:0000256" key="3">
    <source>
        <dbReference type="ARBA" id="ARBA00034247"/>
    </source>
</evidence>
<evidence type="ECO:0000256" key="1">
    <source>
        <dbReference type="ARBA" id="ARBA00001946"/>
    </source>
</evidence>
<dbReference type="EC" id="2.7.7.65" evidence="2"/>
<evidence type="ECO:0000313" key="5">
    <source>
        <dbReference type="EMBL" id="ENX11671.1"/>
    </source>
</evidence>
<dbReference type="SUPFAM" id="SSF55073">
    <property type="entry name" value="Nucleotide cyclase"/>
    <property type="match status" value="1"/>
</dbReference>
<dbReference type="STRING" id="70346.F897_00524"/>
<dbReference type="InterPro" id="IPR000160">
    <property type="entry name" value="GGDEF_dom"/>
</dbReference>
<dbReference type="PANTHER" id="PTHR45138">
    <property type="entry name" value="REGULATORY COMPONENTS OF SENSORY TRANSDUCTION SYSTEM"/>
    <property type="match status" value="1"/>
</dbReference>
<dbReference type="GO" id="GO:0005886">
    <property type="term" value="C:plasma membrane"/>
    <property type="evidence" value="ECO:0007669"/>
    <property type="project" value="TreeGrafter"/>
</dbReference>
<comment type="cofactor">
    <cofactor evidence="1">
        <name>Mg(2+)</name>
        <dbReference type="ChEBI" id="CHEBI:18420"/>
    </cofactor>
</comment>
<sequence length="207" mass="23857">MQSINTELLNKQLLRLNKELDQKVQGRTRDITLLNEKLAQQVRLDSLTGAYNRFALNEQLQQQYEHAIANQSSLAVYMIDVDYFKNYNDYYGHLKGDYILKTLVQTIQQILPENGFLARYGGEEFAVLLADISWQEAKAFAEQLCEVIRQLNLEHANRGNDKTWISISVGAAIMDAEHIYKNVDRLLKTADQQLYKAKILRDSACIK</sequence>
<dbReference type="PANTHER" id="PTHR45138:SF9">
    <property type="entry name" value="DIGUANYLATE CYCLASE DGCM-RELATED"/>
    <property type="match status" value="1"/>
</dbReference>
<dbReference type="GO" id="GO:0043709">
    <property type="term" value="P:cell adhesion involved in single-species biofilm formation"/>
    <property type="evidence" value="ECO:0007669"/>
    <property type="project" value="TreeGrafter"/>
</dbReference>
<gene>
    <name evidence="5" type="ORF">F897_00524</name>
</gene>
<dbReference type="EMBL" id="APRS01000002">
    <property type="protein sequence ID" value="ENX11671.1"/>
    <property type="molecule type" value="Genomic_DNA"/>
</dbReference>
<dbReference type="GO" id="GO:0052621">
    <property type="term" value="F:diguanylate cyclase activity"/>
    <property type="evidence" value="ECO:0007669"/>
    <property type="project" value="UniProtKB-EC"/>
</dbReference>
<evidence type="ECO:0000259" key="4">
    <source>
        <dbReference type="PROSITE" id="PS50887"/>
    </source>
</evidence>
<dbReference type="RefSeq" id="WP_005232870.1">
    <property type="nucleotide sequence ID" value="NZ_CP083658.1"/>
</dbReference>
<dbReference type="Pfam" id="PF00990">
    <property type="entry name" value="GGDEF"/>
    <property type="match status" value="1"/>
</dbReference>
<evidence type="ECO:0000256" key="2">
    <source>
        <dbReference type="ARBA" id="ARBA00012528"/>
    </source>
</evidence>
<feature type="domain" description="GGDEF" evidence="4">
    <location>
        <begin position="72"/>
        <end position="207"/>
    </location>
</feature>
<dbReference type="AlphaFoldDB" id="N9P1Q9"/>
<protein>
    <recommendedName>
        <fullName evidence="2">diguanylate cyclase</fullName>
        <ecNumber evidence="2">2.7.7.65</ecNumber>
    </recommendedName>
</protein>
<comment type="caution">
    <text evidence="5">The sequence shown here is derived from an EMBL/GenBank/DDBJ whole genome shotgun (WGS) entry which is preliminary data.</text>
</comment>
<dbReference type="CDD" id="cd01949">
    <property type="entry name" value="GGDEF"/>
    <property type="match status" value="1"/>
</dbReference>
<comment type="catalytic activity">
    <reaction evidence="3">
        <text>2 GTP = 3',3'-c-di-GMP + 2 diphosphate</text>
        <dbReference type="Rhea" id="RHEA:24898"/>
        <dbReference type="ChEBI" id="CHEBI:33019"/>
        <dbReference type="ChEBI" id="CHEBI:37565"/>
        <dbReference type="ChEBI" id="CHEBI:58805"/>
        <dbReference type="EC" id="2.7.7.65"/>
    </reaction>
</comment>
<dbReference type="Proteomes" id="UP000013101">
    <property type="component" value="Unassembled WGS sequence"/>
</dbReference>
<organism evidence="5 6">
    <name type="scientific">Acinetobacter variabilis</name>
    <dbReference type="NCBI Taxonomy" id="70346"/>
    <lineage>
        <taxon>Bacteria</taxon>
        <taxon>Pseudomonadati</taxon>
        <taxon>Pseudomonadota</taxon>
        <taxon>Gammaproteobacteria</taxon>
        <taxon>Moraxellales</taxon>
        <taxon>Moraxellaceae</taxon>
        <taxon>Acinetobacter</taxon>
    </lineage>
</organism>
<dbReference type="NCBIfam" id="TIGR00254">
    <property type="entry name" value="GGDEF"/>
    <property type="match status" value="1"/>
</dbReference>
<dbReference type="SMART" id="SM00267">
    <property type="entry name" value="GGDEF"/>
    <property type="match status" value="1"/>
</dbReference>
<evidence type="ECO:0000313" key="6">
    <source>
        <dbReference type="Proteomes" id="UP000013101"/>
    </source>
</evidence>
<reference evidence="5 6" key="1">
    <citation type="submission" date="2013-02" db="EMBL/GenBank/DDBJ databases">
        <title>The Genome Sequence of Acinetobacter sp. NIPH 2171.</title>
        <authorList>
            <consortium name="The Broad Institute Genome Sequencing Platform"/>
            <consortium name="The Broad Institute Genome Sequencing Center for Infectious Disease"/>
            <person name="Cerqueira G."/>
            <person name="Feldgarden M."/>
            <person name="Courvalin P."/>
            <person name="Perichon B."/>
            <person name="Grillot-Courvalin C."/>
            <person name="Clermont D."/>
            <person name="Rocha E."/>
            <person name="Yoon E.-J."/>
            <person name="Nemec A."/>
            <person name="Walker B."/>
            <person name="Young S.K."/>
            <person name="Zeng Q."/>
            <person name="Gargeya S."/>
            <person name="Fitzgerald M."/>
            <person name="Haas B."/>
            <person name="Abouelleil A."/>
            <person name="Alvarado L."/>
            <person name="Arachchi H.M."/>
            <person name="Berlin A.M."/>
            <person name="Chapman S.B."/>
            <person name="Dewar J."/>
            <person name="Goldberg J."/>
            <person name="Griggs A."/>
            <person name="Gujja S."/>
            <person name="Hansen M."/>
            <person name="Howarth C."/>
            <person name="Imamovic A."/>
            <person name="Larimer J."/>
            <person name="McCowan C."/>
            <person name="Murphy C."/>
            <person name="Neiman D."/>
            <person name="Pearson M."/>
            <person name="Priest M."/>
            <person name="Roberts A."/>
            <person name="Saif S."/>
            <person name="Shea T."/>
            <person name="Sisk P."/>
            <person name="Sykes S."/>
            <person name="Wortman J."/>
            <person name="Nusbaum C."/>
            <person name="Birren B."/>
        </authorList>
    </citation>
    <scope>NUCLEOTIDE SEQUENCE [LARGE SCALE GENOMIC DNA]</scope>
    <source>
        <strain evidence="5 6">NIPH 2171</strain>
    </source>
</reference>
<proteinExistence type="predicted"/>
<dbReference type="InterPro" id="IPR043128">
    <property type="entry name" value="Rev_trsase/Diguanyl_cyclase"/>
</dbReference>
<dbReference type="FunFam" id="3.30.70.270:FF:000001">
    <property type="entry name" value="Diguanylate cyclase domain protein"/>
    <property type="match status" value="1"/>
</dbReference>
<name>N9P1Q9_9GAMM</name>
<dbReference type="PATRIC" id="fig|1217693.3.peg.514"/>
<dbReference type="GO" id="GO:1902201">
    <property type="term" value="P:negative regulation of bacterial-type flagellum-dependent cell motility"/>
    <property type="evidence" value="ECO:0007669"/>
    <property type="project" value="TreeGrafter"/>
</dbReference>
<dbReference type="InterPro" id="IPR050469">
    <property type="entry name" value="Diguanylate_Cyclase"/>
</dbReference>
<accession>N9P1Q9</accession>
<dbReference type="InterPro" id="IPR029787">
    <property type="entry name" value="Nucleotide_cyclase"/>
</dbReference>
<dbReference type="HOGENOM" id="CLU_000445_11_16_6"/>
<dbReference type="Gene3D" id="3.30.70.270">
    <property type="match status" value="1"/>
</dbReference>
<dbReference type="PROSITE" id="PS50887">
    <property type="entry name" value="GGDEF"/>
    <property type="match status" value="1"/>
</dbReference>